<dbReference type="OrthoDB" id="345222at2"/>
<keyword evidence="1" id="KW-0732">Signal</keyword>
<feature type="signal peptide" evidence="1">
    <location>
        <begin position="1"/>
        <end position="22"/>
    </location>
</feature>
<dbReference type="RefSeq" id="WP_088157901.1">
    <property type="nucleotide sequence ID" value="NZ_NHON01000175.1"/>
</dbReference>
<proteinExistence type="predicted"/>
<dbReference type="GO" id="GO:0008233">
    <property type="term" value="F:peptidase activity"/>
    <property type="evidence" value="ECO:0007669"/>
    <property type="project" value="InterPro"/>
</dbReference>
<feature type="chain" id="PRO_5012419763" description="Peptidase C13" evidence="1">
    <location>
        <begin position="23"/>
        <end position="251"/>
    </location>
</feature>
<dbReference type="InterPro" id="IPR001096">
    <property type="entry name" value="Peptidase_C13"/>
</dbReference>
<evidence type="ECO:0000313" key="2">
    <source>
        <dbReference type="EMBL" id="OWJ56232.1"/>
    </source>
</evidence>
<dbReference type="Proteomes" id="UP000196655">
    <property type="component" value="Unassembled WGS sequence"/>
</dbReference>
<reference evidence="3" key="1">
    <citation type="submission" date="2017-05" db="EMBL/GenBank/DDBJ databases">
        <authorList>
            <person name="Macchi M."/>
            <person name="Festa S."/>
            <person name="Coppotelli B.M."/>
            <person name="Morelli I.S."/>
        </authorList>
    </citation>
    <scope>NUCLEOTIDE SEQUENCE [LARGE SCALE GENOMIC DNA]</scope>
    <source>
        <strain evidence="3">I</strain>
    </source>
</reference>
<name>A0A211YT96_9PROT</name>
<comment type="caution">
    <text evidence="2">The sequence shown here is derived from an EMBL/GenBank/DDBJ whole genome shotgun (WGS) entry which is preliminary data.</text>
</comment>
<keyword evidence="3" id="KW-1185">Reference proteome</keyword>
<protein>
    <recommendedName>
        <fullName evidence="4">Peptidase C13</fullName>
    </recommendedName>
</protein>
<gene>
    <name evidence="2" type="ORF">BWR60_35230</name>
</gene>
<accession>A0A211YT96</accession>
<dbReference type="Pfam" id="PF01650">
    <property type="entry name" value="Peptidase_C13"/>
    <property type="match status" value="1"/>
</dbReference>
<sequence>MGPVTMLRLAALAATALLAACAGPGVPSSPPAAAAEAPLRWKALLVAADDAEPVFDNGVDSLRRSLVSFGVAPADIAVLKADAPQPGAVATKANFDRAVADLAGPAGTGCFVYLTSHGVRDRGLYAAAENAVIPPGYLAQALDGACAGRPTVLVTSGCYSGIYTDTPALTTPDRIVLTAARADRPSFGCGTGDRTTYYDQCFLDSLKRGAAWTAIAAEISGCVARREQAKGFPASQPQSAFGRDAAGLTAF</sequence>
<dbReference type="AlphaFoldDB" id="A0A211YT96"/>
<dbReference type="GO" id="GO:0006508">
    <property type="term" value="P:proteolysis"/>
    <property type="evidence" value="ECO:0007669"/>
    <property type="project" value="InterPro"/>
</dbReference>
<organism evidence="2 3">
    <name type="scientific">Inquilinus limosus</name>
    <dbReference type="NCBI Taxonomy" id="171674"/>
    <lineage>
        <taxon>Bacteria</taxon>
        <taxon>Pseudomonadati</taxon>
        <taxon>Pseudomonadota</taxon>
        <taxon>Alphaproteobacteria</taxon>
        <taxon>Rhodospirillales</taxon>
        <taxon>Rhodospirillaceae</taxon>
        <taxon>Inquilinus</taxon>
    </lineage>
</organism>
<dbReference type="STRING" id="1122125.GCA_000423185_04116"/>
<evidence type="ECO:0000313" key="3">
    <source>
        <dbReference type="Proteomes" id="UP000196655"/>
    </source>
</evidence>
<evidence type="ECO:0000256" key="1">
    <source>
        <dbReference type="SAM" id="SignalP"/>
    </source>
</evidence>
<evidence type="ECO:0008006" key="4">
    <source>
        <dbReference type="Google" id="ProtNLM"/>
    </source>
</evidence>
<dbReference type="EMBL" id="NHON01000175">
    <property type="protein sequence ID" value="OWJ56232.1"/>
    <property type="molecule type" value="Genomic_DNA"/>
</dbReference>